<accession>A0A6J2SUY1</accession>
<dbReference type="Pfam" id="PF00335">
    <property type="entry name" value="Tetraspanin"/>
    <property type="match status" value="3"/>
</dbReference>
<evidence type="ECO:0000313" key="8">
    <source>
        <dbReference type="RefSeq" id="XP_030080956.1"/>
    </source>
</evidence>
<dbReference type="InterPro" id="IPR018503">
    <property type="entry name" value="Tetraspanin_CS"/>
</dbReference>
<evidence type="ECO:0000256" key="5">
    <source>
        <dbReference type="ARBA" id="ARBA00023136"/>
    </source>
</evidence>
<dbReference type="Proteomes" id="UP000504633">
    <property type="component" value="Unplaced"/>
</dbReference>
<dbReference type="InterPro" id="IPR008952">
    <property type="entry name" value="Tetraspanin_EC2_sf"/>
</dbReference>
<evidence type="ECO:0000256" key="1">
    <source>
        <dbReference type="ARBA" id="ARBA00004141"/>
    </source>
</evidence>
<dbReference type="PROSITE" id="PS00421">
    <property type="entry name" value="TM4_1"/>
    <property type="match status" value="2"/>
</dbReference>
<dbReference type="PANTHER" id="PTHR19282">
    <property type="entry name" value="TETRASPANIN"/>
    <property type="match status" value="1"/>
</dbReference>
<evidence type="ECO:0000256" key="3">
    <source>
        <dbReference type="ARBA" id="ARBA00022692"/>
    </source>
</evidence>
<protein>
    <submittedName>
        <fullName evidence="8">Uncharacterized protein LOC111593969</fullName>
    </submittedName>
</protein>
<keyword evidence="7" id="KW-1185">Reference proteome</keyword>
<keyword evidence="5 6" id="KW-0472">Membrane</keyword>
<dbReference type="InterPro" id="IPR018499">
    <property type="entry name" value="Tetraspanin/Peripherin"/>
</dbReference>
<dbReference type="PANTHER" id="PTHR19282:SF521">
    <property type="entry name" value="IP01817P-RELATED"/>
    <property type="match status" value="1"/>
</dbReference>
<comment type="subcellular location">
    <subcellularLocation>
        <location evidence="1">Membrane</location>
        <topology evidence="1">Multi-pass membrane protein</topology>
    </subcellularLocation>
</comment>
<feature type="transmembrane region" description="Helical" evidence="6">
    <location>
        <begin position="295"/>
        <end position="313"/>
    </location>
</feature>
<dbReference type="CDD" id="cd03127">
    <property type="entry name" value="tetraspanin_LEL"/>
    <property type="match status" value="3"/>
</dbReference>
<evidence type="ECO:0000256" key="6">
    <source>
        <dbReference type="SAM" id="Phobius"/>
    </source>
</evidence>
<gene>
    <name evidence="8" type="primary">LOC111593969</name>
</gene>
<dbReference type="GeneID" id="111593969"/>
<feature type="transmembrane region" description="Helical" evidence="6">
    <location>
        <begin position="257"/>
        <end position="283"/>
    </location>
</feature>
<name>A0A6J2SUY1_DROHY</name>
<feature type="transmembrane region" description="Helical" evidence="6">
    <location>
        <begin position="197"/>
        <end position="220"/>
    </location>
</feature>
<feature type="transmembrane region" description="Helical" evidence="6">
    <location>
        <begin position="51"/>
        <end position="75"/>
    </location>
</feature>
<feature type="transmembrane region" description="Helical" evidence="6">
    <location>
        <begin position="497"/>
        <end position="519"/>
    </location>
</feature>
<reference evidence="8" key="1">
    <citation type="submission" date="2025-08" db="UniProtKB">
        <authorList>
            <consortium name="RefSeq"/>
        </authorList>
    </citation>
    <scope>IDENTIFICATION</scope>
    <source>
        <strain evidence="8">15085-1641.00</strain>
        <tissue evidence="8">Whole body</tissue>
    </source>
</reference>
<comment type="similarity">
    <text evidence="2">Belongs to the tetraspanin (TM4SF) family.</text>
</comment>
<sequence length="644" mass="70325">MGCIKGLLNILIYLINIVFLIVGILLIVLGSIMISNLTSLTAVDQLSNSNSIPICVLVLGGFIFIVSFFGCCGVWRQSLCLTTTYAAMMFILFVLQLVMTCWIAVNGKDFLNDMSKLVTNVWNENTPANDYPMGALELTFDCCGNTSYNNYLQMNQPVPGTCCGFSNRQQACPASIYEFREGCNQKFTDFWDDNNDLILWSGLGICIFELIVFIVASLLANCMRNKNSICGILLIIFGSLMVSEIKDFSSVDQTFTANSVAIIILVLGCLIFLVSFIGCCGAIRENAFALTTYSIIMLGLFLCQISLIIYVWINHVQIRQSLDQMVQTIWDQRKSDGLLMDTLQKSLKCCGLFKFSDYGSVYPASCCDSPTNGSCSLTSVMFKPGCKSAVDSLWDTNANIIKYAGLGSQQLSKMDCGTSTVKYILYIFNTIVSLIGIMGIVFGVLILQSVGTIEVNGQTGFPPQAALPILMITLCSVVVFISFLGCCGAIRESVCMMMSYAVCLLVLLILQLAIIVLLFTNKEKFDVAMGEVIDKVWASPEAREAGVFDAIQKSLHCCGSSGASDYVSLSFLNDGLPSSCCDGSCANPLNIYGGCRSKFVDFMSGSSEKAKYVGLGLIVVELVGFIFACCLANNVRNYKRRNGY</sequence>
<dbReference type="KEGG" id="dhe:111593969"/>
<dbReference type="GO" id="GO:0005886">
    <property type="term" value="C:plasma membrane"/>
    <property type="evidence" value="ECO:0007669"/>
    <property type="project" value="TreeGrafter"/>
</dbReference>
<proteinExistence type="inferred from homology"/>
<evidence type="ECO:0000313" key="7">
    <source>
        <dbReference type="Proteomes" id="UP000504633"/>
    </source>
</evidence>
<evidence type="ECO:0000256" key="4">
    <source>
        <dbReference type="ARBA" id="ARBA00022989"/>
    </source>
</evidence>
<dbReference type="SUPFAM" id="SSF48652">
    <property type="entry name" value="Tetraspanin"/>
    <property type="match status" value="3"/>
</dbReference>
<keyword evidence="4 6" id="KW-1133">Transmembrane helix</keyword>
<evidence type="ECO:0000256" key="2">
    <source>
        <dbReference type="ARBA" id="ARBA00006840"/>
    </source>
</evidence>
<dbReference type="OrthoDB" id="71600at2759"/>
<feature type="transmembrane region" description="Helical" evidence="6">
    <location>
        <begin position="87"/>
        <end position="105"/>
    </location>
</feature>
<dbReference type="RefSeq" id="XP_030080956.1">
    <property type="nucleotide sequence ID" value="XM_030225096.1"/>
</dbReference>
<keyword evidence="3 6" id="KW-0812">Transmembrane</keyword>
<dbReference type="Gene3D" id="1.10.1450.10">
    <property type="entry name" value="Tetraspanin"/>
    <property type="match status" value="3"/>
</dbReference>
<feature type="transmembrane region" description="Helical" evidence="6">
    <location>
        <begin position="423"/>
        <end position="447"/>
    </location>
</feature>
<feature type="transmembrane region" description="Helical" evidence="6">
    <location>
        <begin position="467"/>
        <end position="491"/>
    </location>
</feature>
<dbReference type="PRINTS" id="PR00259">
    <property type="entry name" value="TMFOUR"/>
</dbReference>
<organism evidence="7 8">
    <name type="scientific">Drosophila hydei</name>
    <name type="common">Fruit fly</name>
    <dbReference type="NCBI Taxonomy" id="7224"/>
    <lineage>
        <taxon>Eukaryota</taxon>
        <taxon>Metazoa</taxon>
        <taxon>Ecdysozoa</taxon>
        <taxon>Arthropoda</taxon>
        <taxon>Hexapoda</taxon>
        <taxon>Insecta</taxon>
        <taxon>Pterygota</taxon>
        <taxon>Neoptera</taxon>
        <taxon>Endopterygota</taxon>
        <taxon>Diptera</taxon>
        <taxon>Brachycera</taxon>
        <taxon>Muscomorpha</taxon>
        <taxon>Ephydroidea</taxon>
        <taxon>Drosophilidae</taxon>
        <taxon>Drosophila</taxon>
    </lineage>
</organism>
<feature type="transmembrane region" description="Helical" evidence="6">
    <location>
        <begin position="7"/>
        <end position="31"/>
    </location>
</feature>
<feature type="transmembrane region" description="Helical" evidence="6">
    <location>
        <begin position="612"/>
        <end position="635"/>
    </location>
</feature>
<dbReference type="AlphaFoldDB" id="A0A6J2SUY1"/>